<proteinExistence type="inferred from homology"/>
<organism evidence="7 8">
    <name type="scientific">Paenibacillus baimaensis</name>
    <dbReference type="NCBI Taxonomy" id="2982185"/>
    <lineage>
        <taxon>Bacteria</taxon>
        <taxon>Bacillati</taxon>
        <taxon>Bacillota</taxon>
        <taxon>Bacilli</taxon>
        <taxon>Bacillales</taxon>
        <taxon>Paenibacillaceae</taxon>
        <taxon>Paenibacillus</taxon>
    </lineage>
</organism>
<evidence type="ECO:0000256" key="4">
    <source>
        <dbReference type="ARBA" id="ARBA00022833"/>
    </source>
</evidence>
<keyword evidence="7" id="KW-0223">Dioxygenase</keyword>
<dbReference type="CDD" id="cd07363">
    <property type="entry name" value="45_DOPA_Dioxygenase"/>
    <property type="match status" value="1"/>
</dbReference>
<gene>
    <name evidence="7" type="ORF">OB236_07830</name>
</gene>
<protein>
    <submittedName>
        <fullName evidence="7">Dioxygenase</fullName>
    </submittedName>
</protein>
<dbReference type="PIRSF" id="PIRSF006157">
    <property type="entry name" value="Doxgns_DODA"/>
    <property type="match status" value="1"/>
</dbReference>
<evidence type="ECO:0000256" key="5">
    <source>
        <dbReference type="ARBA" id="ARBA00023002"/>
    </source>
</evidence>
<sequence>MIPSFFMAHGAPSLALEHNDYTALLKNFAAGYPKPRAIVLFSAHWESREQQVSASSAPYETIYDFSGFQPELYQVQYPASGEPELAKEIQALFQQEQIPASLDSVRGLDHGAWVLLHLMYPAADIPVIALSVNRHLSNAEQYRIGKALSSLREKDILIIGSGGTVHNLRRLEWGASQTTDWAAQFDGWLEEKLNAWDLDSLFQYEQLAPYAKEAVPTPEHFIPLLLAMGTGDANRTASLMHRSYQYGNLSLSCWKFA</sequence>
<feature type="domain" description="Extradiol ring-cleavage dioxygenase class III enzyme subunit B" evidence="6">
    <location>
        <begin position="23"/>
        <end position="247"/>
    </location>
</feature>
<dbReference type="GO" id="GO:0051213">
    <property type="term" value="F:dioxygenase activity"/>
    <property type="evidence" value="ECO:0007669"/>
    <property type="project" value="UniProtKB-KW"/>
</dbReference>
<keyword evidence="5" id="KW-0560">Oxidoreductase</keyword>
<dbReference type="InterPro" id="IPR004183">
    <property type="entry name" value="Xdiol_dOase_suB"/>
</dbReference>
<dbReference type="PANTHER" id="PTHR30096:SF0">
    <property type="entry name" value="4,5-DOPA DIOXYGENASE EXTRADIOL-LIKE PROTEIN"/>
    <property type="match status" value="1"/>
</dbReference>
<dbReference type="RefSeq" id="WP_262683434.1">
    <property type="nucleotide sequence ID" value="NZ_JAOQIO010000016.1"/>
</dbReference>
<evidence type="ECO:0000313" key="7">
    <source>
        <dbReference type="EMBL" id="MCU6792035.1"/>
    </source>
</evidence>
<keyword evidence="8" id="KW-1185">Reference proteome</keyword>
<dbReference type="Proteomes" id="UP001652445">
    <property type="component" value="Unassembled WGS sequence"/>
</dbReference>
<evidence type="ECO:0000313" key="8">
    <source>
        <dbReference type="Proteomes" id="UP001652445"/>
    </source>
</evidence>
<name>A0ABT2UBN2_9BACL</name>
<dbReference type="PANTHER" id="PTHR30096">
    <property type="entry name" value="4,5-DOPA DIOXYGENASE EXTRADIOL-LIKE PROTEIN"/>
    <property type="match status" value="1"/>
</dbReference>
<dbReference type="EMBL" id="JAOQIO010000016">
    <property type="protein sequence ID" value="MCU6792035.1"/>
    <property type="molecule type" value="Genomic_DNA"/>
</dbReference>
<dbReference type="InterPro" id="IPR014436">
    <property type="entry name" value="Extradiol_dOase_DODA"/>
</dbReference>
<evidence type="ECO:0000259" key="6">
    <source>
        <dbReference type="Pfam" id="PF02900"/>
    </source>
</evidence>
<reference evidence="7 8" key="1">
    <citation type="submission" date="2022-09" db="EMBL/GenBank/DDBJ databases">
        <authorList>
            <person name="Han X.L."/>
            <person name="Wang Q."/>
            <person name="Lu T."/>
        </authorList>
    </citation>
    <scope>NUCLEOTIDE SEQUENCE [LARGE SCALE GENOMIC DNA]</scope>
    <source>
        <strain evidence="7 8">WQ 127069</strain>
    </source>
</reference>
<evidence type="ECO:0000256" key="3">
    <source>
        <dbReference type="ARBA" id="ARBA00022723"/>
    </source>
</evidence>
<keyword evidence="3" id="KW-0479">Metal-binding</keyword>
<dbReference type="Pfam" id="PF02900">
    <property type="entry name" value="LigB"/>
    <property type="match status" value="1"/>
</dbReference>
<dbReference type="SUPFAM" id="SSF53213">
    <property type="entry name" value="LigB-like"/>
    <property type="match status" value="1"/>
</dbReference>
<evidence type="ECO:0000256" key="2">
    <source>
        <dbReference type="ARBA" id="ARBA00007581"/>
    </source>
</evidence>
<accession>A0ABT2UBN2</accession>
<comment type="caution">
    <text evidence="7">The sequence shown here is derived from an EMBL/GenBank/DDBJ whole genome shotgun (WGS) entry which is preliminary data.</text>
</comment>
<dbReference type="Gene3D" id="3.40.830.10">
    <property type="entry name" value="LigB-like"/>
    <property type="match status" value="1"/>
</dbReference>
<comment type="similarity">
    <text evidence="2">Belongs to the DODA-type extradiol aromatic ring-opening dioxygenase family.</text>
</comment>
<keyword evidence="4" id="KW-0862">Zinc</keyword>
<comment type="cofactor">
    <cofactor evidence="1">
        <name>Zn(2+)</name>
        <dbReference type="ChEBI" id="CHEBI:29105"/>
    </cofactor>
</comment>
<evidence type="ECO:0000256" key="1">
    <source>
        <dbReference type="ARBA" id="ARBA00001947"/>
    </source>
</evidence>